<dbReference type="GO" id="GO:0008137">
    <property type="term" value="F:NADH dehydrogenase (ubiquinone) activity"/>
    <property type="evidence" value="ECO:0007669"/>
    <property type="project" value="UniProtKB-EC"/>
</dbReference>
<comment type="similarity">
    <text evidence="3 18">Belongs to the complex I subunit 2 family.</text>
</comment>
<dbReference type="InterPro" id="IPR003917">
    <property type="entry name" value="NADH_UbQ_OxRdtase_chain2"/>
</dbReference>
<keyword evidence="8 18" id="KW-0812">Transmembrane</keyword>
<dbReference type="InterPro" id="IPR050175">
    <property type="entry name" value="Complex_I_Subunit_2"/>
</dbReference>
<evidence type="ECO:0000256" key="5">
    <source>
        <dbReference type="ARBA" id="ARBA00021008"/>
    </source>
</evidence>
<dbReference type="EMBL" id="MZ202394">
    <property type="protein sequence ID" value="UEP13611.1"/>
    <property type="molecule type" value="Genomic_DNA"/>
</dbReference>
<comment type="function">
    <text evidence="1">Core subunit of the mitochondrial membrane respiratory chain NADH dehydrogenase (Complex I) that is believed to belong to the minimal assembly required for catalysis. Complex I functions in the transfer of electrons from NADH to the respiratory chain. The immediate electron acceptor for the enzyme is believed to be ubiquinone.</text>
</comment>
<feature type="domain" description="NADH dehydrogenase subunit 2 C-terminal" evidence="20">
    <location>
        <begin position="290"/>
        <end position="341"/>
    </location>
</feature>
<feature type="transmembrane region" description="Helical" evidence="18">
    <location>
        <begin position="9"/>
        <end position="34"/>
    </location>
</feature>
<evidence type="ECO:0000256" key="15">
    <source>
        <dbReference type="ARBA" id="ARBA00023128"/>
    </source>
</evidence>
<dbReference type="InterPro" id="IPR001750">
    <property type="entry name" value="ND/Mrp_TM"/>
</dbReference>
<keyword evidence="11 18" id="KW-0249">Electron transport</keyword>
<dbReference type="EC" id="7.1.1.2" evidence="4 18"/>
<evidence type="ECO:0000256" key="7">
    <source>
        <dbReference type="ARBA" id="ARBA00022660"/>
    </source>
</evidence>
<comment type="catalytic activity">
    <reaction evidence="17 18">
        <text>a ubiquinone + NADH + 5 H(+)(in) = a ubiquinol + NAD(+) + 4 H(+)(out)</text>
        <dbReference type="Rhea" id="RHEA:29091"/>
        <dbReference type="Rhea" id="RHEA-COMP:9565"/>
        <dbReference type="Rhea" id="RHEA-COMP:9566"/>
        <dbReference type="ChEBI" id="CHEBI:15378"/>
        <dbReference type="ChEBI" id="CHEBI:16389"/>
        <dbReference type="ChEBI" id="CHEBI:17976"/>
        <dbReference type="ChEBI" id="CHEBI:57540"/>
        <dbReference type="ChEBI" id="CHEBI:57945"/>
        <dbReference type="EC" id="7.1.1.2"/>
    </reaction>
</comment>
<comment type="function">
    <text evidence="18">Core subunit of the mitochondrial membrane respiratory chain NADH dehydrogenase (Complex I) which catalyzes electron transfer from NADH through the respiratory chain, using ubiquinone as an electron acceptor. Essential for the catalytic activity and assembly of complex I.</text>
</comment>
<evidence type="ECO:0000259" key="20">
    <source>
        <dbReference type="Pfam" id="PF06444"/>
    </source>
</evidence>
<keyword evidence="9 18" id="KW-0999">Mitochondrion inner membrane</keyword>
<proteinExistence type="inferred from homology"/>
<gene>
    <name evidence="21" type="primary">ND2</name>
</gene>
<feature type="domain" description="NADH:quinone oxidoreductase/Mrp antiporter transmembrane" evidence="19">
    <location>
        <begin position="24"/>
        <end position="289"/>
    </location>
</feature>
<comment type="subcellular location">
    <subcellularLocation>
        <location evidence="2 18">Mitochondrion inner membrane</location>
        <topology evidence="2 18">Multi-pass membrane protein</topology>
    </subcellularLocation>
</comment>
<keyword evidence="13 18" id="KW-0520">NAD</keyword>
<geneLocation type="mitochondrion" evidence="21"/>
<evidence type="ECO:0000256" key="14">
    <source>
        <dbReference type="ARBA" id="ARBA00023075"/>
    </source>
</evidence>
<evidence type="ECO:0000256" key="12">
    <source>
        <dbReference type="ARBA" id="ARBA00022989"/>
    </source>
</evidence>
<keyword evidence="12 18" id="KW-1133">Transmembrane helix</keyword>
<feature type="transmembrane region" description="Helical" evidence="18">
    <location>
        <begin position="201"/>
        <end position="222"/>
    </location>
</feature>
<name>A0A8K1RJI5_9MUSC</name>
<evidence type="ECO:0000256" key="1">
    <source>
        <dbReference type="ARBA" id="ARBA00003257"/>
    </source>
</evidence>
<evidence type="ECO:0000256" key="10">
    <source>
        <dbReference type="ARBA" id="ARBA00022967"/>
    </source>
</evidence>
<dbReference type="Pfam" id="PF06444">
    <property type="entry name" value="NADH_dehy_S2_C"/>
    <property type="match status" value="1"/>
</dbReference>
<accession>A0A8K1RJI5</accession>
<feature type="transmembrane region" description="Helical" evidence="18">
    <location>
        <begin position="281"/>
        <end position="303"/>
    </location>
</feature>
<keyword evidence="15 18" id="KW-0496">Mitochondrion</keyword>
<dbReference type="PANTHER" id="PTHR46552">
    <property type="entry name" value="NADH-UBIQUINONE OXIDOREDUCTASE CHAIN 2"/>
    <property type="match status" value="1"/>
</dbReference>
<dbReference type="PANTHER" id="PTHR46552:SF1">
    <property type="entry name" value="NADH-UBIQUINONE OXIDOREDUCTASE CHAIN 2"/>
    <property type="match status" value="1"/>
</dbReference>
<feature type="transmembrane region" description="Helical" evidence="18">
    <location>
        <begin position="139"/>
        <end position="166"/>
    </location>
</feature>
<feature type="transmembrane region" description="Helical" evidence="18">
    <location>
        <begin position="323"/>
        <end position="344"/>
    </location>
</feature>
<organism evidence="21">
    <name type="scientific">Asarkina ericetorum</name>
    <dbReference type="NCBI Taxonomy" id="414798"/>
    <lineage>
        <taxon>Eukaryota</taxon>
        <taxon>Metazoa</taxon>
        <taxon>Ecdysozoa</taxon>
        <taxon>Arthropoda</taxon>
        <taxon>Hexapoda</taxon>
        <taxon>Insecta</taxon>
        <taxon>Pterygota</taxon>
        <taxon>Neoptera</taxon>
        <taxon>Endopterygota</taxon>
        <taxon>Diptera</taxon>
        <taxon>Brachycera</taxon>
        <taxon>Muscomorpha</taxon>
        <taxon>Syrphoidea</taxon>
        <taxon>Syrphidae</taxon>
        <taxon>Syrphinae</taxon>
        <taxon>Syrphini</taxon>
        <taxon>Asarkina</taxon>
    </lineage>
</organism>
<keyword evidence="10 18" id="KW-1278">Translocase</keyword>
<evidence type="ECO:0000256" key="4">
    <source>
        <dbReference type="ARBA" id="ARBA00012944"/>
    </source>
</evidence>
<keyword evidence="14 18" id="KW-0830">Ubiquinone</keyword>
<evidence type="ECO:0000259" key="19">
    <source>
        <dbReference type="Pfam" id="PF00361"/>
    </source>
</evidence>
<dbReference type="Pfam" id="PF00361">
    <property type="entry name" value="Proton_antipo_M"/>
    <property type="match status" value="1"/>
</dbReference>
<evidence type="ECO:0000256" key="13">
    <source>
        <dbReference type="ARBA" id="ARBA00023027"/>
    </source>
</evidence>
<evidence type="ECO:0000256" key="11">
    <source>
        <dbReference type="ARBA" id="ARBA00022982"/>
    </source>
</evidence>
<evidence type="ECO:0000256" key="18">
    <source>
        <dbReference type="RuleBase" id="RU003403"/>
    </source>
</evidence>
<dbReference type="GO" id="GO:0005743">
    <property type="term" value="C:mitochondrial inner membrane"/>
    <property type="evidence" value="ECO:0007669"/>
    <property type="project" value="UniProtKB-SubCell"/>
</dbReference>
<keyword evidence="7 18" id="KW-0679">Respiratory chain</keyword>
<dbReference type="InterPro" id="IPR010933">
    <property type="entry name" value="NADH_DH_su2_C"/>
</dbReference>
<evidence type="ECO:0000256" key="2">
    <source>
        <dbReference type="ARBA" id="ARBA00004448"/>
    </source>
</evidence>
<evidence type="ECO:0000313" key="21">
    <source>
        <dbReference type="EMBL" id="UEP13611.1"/>
    </source>
</evidence>
<reference evidence="21" key="1">
    <citation type="submission" date="2021-05" db="EMBL/GenBank/DDBJ databases">
        <title>The complete mitochondrial genome of Asarkina ericetorum (Diptera: Syrphidae: Syrphinae) and phylogenetic analysis of Syrphidae.</title>
        <authorList>
            <person name="Yan Y."/>
            <person name="Li H."/>
        </authorList>
    </citation>
    <scope>NUCLEOTIDE SEQUENCE</scope>
</reference>
<protein>
    <recommendedName>
        <fullName evidence="5 18">NADH-ubiquinone oxidoreductase chain 2</fullName>
        <ecNumber evidence="4 18">7.1.1.2</ecNumber>
    </recommendedName>
</protein>
<dbReference type="GO" id="GO:0006120">
    <property type="term" value="P:mitochondrial electron transport, NADH to ubiquinone"/>
    <property type="evidence" value="ECO:0007669"/>
    <property type="project" value="InterPro"/>
</dbReference>
<evidence type="ECO:0000256" key="17">
    <source>
        <dbReference type="ARBA" id="ARBA00049551"/>
    </source>
</evidence>
<keyword evidence="16 18" id="KW-0472">Membrane</keyword>
<feature type="transmembrane region" description="Helical" evidence="18">
    <location>
        <begin position="242"/>
        <end position="261"/>
    </location>
</feature>
<dbReference type="AlphaFoldDB" id="A0A8K1RJI5"/>
<keyword evidence="6" id="KW-0813">Transport</keyword>
<feature type="transmembrane region" description="Helical" evidence="18">
    <location>
        <begin position="59"/>
        <end position="79"/>
    </location>
</feature>
<dbReference type="PRINTS" id="PR01436">
    <property type="entry name" value="NADHDHGNASE2"/>
</dbReference>
<evidence type="ECO:0000256" key="3">
    <source>
        <dbReference type="ARBA" id="ARBA00007012"/>
    </source>
</evidence>
<evidence type="ECO:0000256" key="6">
    <source>
        <dbReference type="ARBA" id="ARBA00022448"/>
    </source>
</evidence>
<sequence>MFNNSFKILFIFILMTSTMITISANSWLGAWMGLEINLLSFIPLMSDNNLMSNEASLKYFLTQALASSILLFSSILFLYQNNFISQLSMNYNSNNNINMMILSALLMKSGTAPFHFWFPNVMEGLNWMNSLILMTWQKIAPLMLISYLIIKSILFWCILLSIIIGSLGGLNQTSLRKLMTFSSINHLGWMLMSMYSNESLWITYFMFYVFLSFNLIFLFNMFKLFHINQLFSLFLLNKYLKFSLFLNLLSLGGLPPFLGFLPKWLTIQYLTFNDQLFMMTMMIIMTLLTLFFYLRLCYTAFMLNYYENNWNYKIYLNNFMIKLYLMLSFFSTFGLFIISFMFYLI</sequence>
<evidence type="ECO:0000256" key="16">
    <source>
        <dbReference type="ARBA" id="ARBA00023136"/>
    </source>
</evidence>
<evidence type="ECO:0000256" key="8">
    <source>
        <dbReference type="ARBA" id="ARBA00022692"/>
    </source>
</evidence>
<evidence type="ECO:0000256" key="9">
    <source>
        <dbReference type="ARBA" id="ARBA00022792"/>
    </source>
</evidence>